<evidence type="ECO:0000256" key="6">
    <source>
        <dbReference type="ARBA" id="ARBA00022692"/>
    </source>
</evidence>
<dbReference type="GO" id="GO:0004176">
    <property type="term" value="F:ATP-dependent peptidase activity"/>
    <property type="evidence" value="ECO:0007669"/>
    <property type="project" value="InterPro"/>
</dbReference>
<comment type="cofactor">
    <cofactor evidence="1">
        <name>Zn(2+)</name>
        <dbReference type="ChEBI" id="CHEBI:29105"/>
    </cofactor>
</comment>
<evidence type="ECO:0000256" key="10">
    <source>
        <dbReference type="ARBA" id="ARBA00022833"/>
    </source>
</evidence>
<dbReference type="SUPFAM" id="SSF140990">
    <property type="entry name" value="FtsH protease domain-like"/>
    <property type="match status" value="1"/>
</dbReference>
<protein>
    <submittedName>
        <fullName evidence="19">FTSH10 protein</fullName>
    </submittedName>
</protein>
<name>A0A812YGV6_SYMPI</name>
<dbReference type="InterPro" id="IPR003593">
    <property type="entry name" value="AAA+_ATPase"/>
</dbReference>
<dbReference type="GO" id="GO:0034982">
    <property type="term" value="P:mitochondrial protein processing"/>
    <property type="evidence" value="ECO:0007669"/>
    <property type="project" value="TreeGrafter"/>
</dbReference>
<keyword evidence="9" id="KW-0378">Hydrolase</keyword>
<gene>
    <name evidence="19" type="primary">FTSH10</name>
    <name evidence="19" type="ORF">SPIL2461_LOCUS22925</name>
</gene>
<evidence type="ECO:0000313" key="19">
    <source>
        <dbReference type="EMBL" id="CAE7775076.1"/>
    </source>
</evidence>
<dbReference type="InterPro" id="IPR041569">
    <property type="entry name" value="AAA_lid_3"/>
</dbReference>
<dbReference type="PROSITE" id="PS00674">
    <property type="entry name" value="AAA"/>
    <property type="match status" value="1"/>
</dbReference>
<dbReference type="SUPFAM" id="SSF52540">
    <property type="entry name" value="P-loop containing nucleoside triphosphate hydrolases"/>
    <property type="match status" value="1"/>
</dbReference>
<dbReference type="HAMAP" id="MF_01458">
    <property type="entry name" value="FtsH"/>
    <property type="match status" value="1"/>
</dbReference>
<organism evidence="19 20">
    <name type="scientific">Symbiodinium pilosum</name>
    <name type="common">Dinoflagellate</name>
    <dbReference type="NCBI Taxonomy" id="2952"/>
    <lineage>
        <taxon>Eukaryota</taxon>
        <taxon>Sar</taxon>
        <taxon>Alveolata</taxon>
        <taxon>Dinophyceae</taxon>
        <taxon>Suessiales</taxon>
        <taxon>Symbiodiniaceae</taxon>
        <taxon>Symbiodinium</taxon>
    </lineage>
</organism>
<keyword evidence="5" id="KW-0645">Protease</keyword>
<sequence length="776" mass="84124">MIGSLARCCYFGQRSRSGLRFCSGQGKPPKGFEGFFKGRSAKEAAKPAEAAKENGASKRGPKETPENPKAEEVSKEKQGGPKEHTAKEEAGKDRAEMEGKEGPEKGKDNKESPEAQRIRMMVLAAGGALAFGLSYFLAGEAESTGQEVTMQEMLREYLMKGKVEKIQIVNQGLARVYLRKDTAGPEVVTINLGRPEAFETKLENAQNELGIAPLEHIPIQYVYETNYLGEILPYVPSLLFLLPLLWVSRSLGSGLPGAGGPGGRNVFSMGKAFPSQKKDVKSKVRFGDVAGLEQAKAEVVEFVDFLKSPTKYEKLGARVPKGGLFVGPPGTGKTLLAKAVAGEADCPFYSMSGSDFVEMYVGVGASRVRDLFKQARDSAPSIIFIDEIDAIGRKRGKGGFTGGNDERESTLNQMLVEMDGFTSSTGVVVLAGTNRVDILDNALLRPGRFDRQIAIDKPDMAEREKIYMVHLKPVKLEGNLKQEDIAKRMAALTPGFAGADIANVCNEAAIFAARRKGDSVTMDDFERATERVIGGLPKTNSLMSAEDKRTVAIHESGHAVAGWFLEHADPLLKVSIQPRSSGALGFAQYLPAEFSLYSKEAILDKIAVSLGGRAAEELFVGKISTGASDDLDKVTKMAHAMVAIYGMSDKIGLLNFGQNDASSQFYKPYSEATGQMIDKETREVVDQQYERVKKLLLEHQAKLMELTKRLDAKETLVYNELVEVLGERPYEMKKEISGFVTAGANPFATEEATEEKTDEGPPSGGDGPATPVLQPA</sequence>
<keyword evidence="6" id="KW-0812">Transmembrane</keyword>
<keyword evidence="14" id="KW-0496">Mitochondrion</keyword>
<evidence type="ECO:0000256" key="5">
    <source>
        <dbReference type="ARBA" id="ARBA00022670"/>
    </source>
</evidence>
<dbReference type="InterPro" id="IPR000642">
    <property type="entry name" value="Peptidase_M41"/>
</dbReference>
<dbReference type="InterPro" id="IPR037219">
    <property type="entry name" value="Peptidase_M41-like"/>
</dbReference>
<dbReference type="GO" id="GO:0004222">
    <property type="term" value="F:metalloendopeptidase activity"/>
    <property type="evidence" value="ECO:0007669"/>
    <property type="project" value="InterPro"/>
</dbReference>
<dbReference type="InterPro" id="IPR003959">
    <property type="entry name" value="ATPase_AAA_core"/>
</dbReference>
<keyword evidence="7" id="KW-0479">Metal-binding</keyword>
<evidence type="ECO:0000256" key="12">
    <source>
        <dbReference type="ARBA" id="ARBA00022989"/>
    </source>
</evidence>
<evidence type="ECO:0000256" key="13">
    <source>
        <dbReference type="ARBA" id="ARBA00023049"/>
    </source>
</evidence>
<evidence type="ECO:0000256" key="4">
    <source>
        <dbReference type="ARBA" id="ARBA00010550"/>
    </source>
</evidence>
<dbReference type="CDD" id="cd19501">
    <property type="entry name" value="RecA-like_FtsH"/>
    <property type="match status" value="1"/>
</dbReference>
<reference evidence="19" key="1">
    <citation type="submission" date="2021-02" db="EMBL/GenBank/DDBJ databases">
        <authorList>
            <person name="Dougan E. K."/>
            <person name="Rhodes N."/>
            <person name="Thang M."/>
            <person name="Chan C."/>
        </authorList>
    </citation>
    <scope>NUCLEOTIDE SEQUENCE</scope>
</reference>
<feature type="compositionally biased region" description="Basic and acidic residues" evidence="17">
    <location>
        <begin position="40"/>
        <end position="114"/>
    </location>
</feature>
<dbReference type="FunFam" id="1.20.58.760:FF:000003">
    <property type="entry name" value="AFG3-like AAA ATPase 2"/>
    <property type="match status" value="1"/>
</dbReference>
<dbReference type="Pfam" id="PF01434">
    <property type="entry name" value="Peptidase_M41"/>
    <property type="match status" value="1"/>
</dbReference>
<keyword evidence="12" id="KW-1133">Transmembrane helix</keyword>
<evidence type="ECO:0000256" key="11">
    <source>
        <dbReference type="ARBA" id="ARBA00022840"/>
    </source>
</evidence>
<dbReference type="SMART" id="SM00382">
    <property type="entry name" value="AAA"/>
    <property type="match status" value="1"/>
</dbReference>
<dbReference type="InterPro" id="IPR027417">
    <property type="entry name" value="P-loop_NTPase"/>
</dbReference>
<evidence type="ECO:0000256" key="1">
    <source>
        <dbReference type="ARBA" id="ARBA00001947"/>
    </source>
</evidence>
<dbReference type="Gene3D" id="1.10.8.60">
    <property type="match status" value="1"/>
</dbReference>
<comment type="subcellular location">
    <subcellularLocation>
        <location evidence="2">Mitochondrion membrane</location>
        <topology evidence="2">Multi-pass membrane protein</topology>
    </subcellularLocation>
</comment>
<feature type="domain" description="AAA+ ATPase" evidence="18">
    <location>
        <begin position="319"/>
        <end position="459"/>
    </location>
</feature>
<dbReference type="GO" id="GO:0016887">
    <property type="term" value="F:ATP hydrolysis activity"/>
    <property type="evidence" value="ECO:0007669"/>
    <property type="project" value="InterPro"/>
</dbReference>
<keyword evidence="20" id="KW-1185">Reference proteome</keyword>
<keyword evidence="11" id="KW-0067">ATP-binding</keyword>
<evidence type="ECO:0000256" key="8">
    <source>
        <dbReference type="ARBA" id="ARBA00022741"/>
    </source>
</evidence>
<dbReference type="Pfam" id="PF06480">
    <property type="entry name" value="FtsH_ext"/>
    <property type="match status" value="1"/>
</dbReference>
<dbReference type="NCBIfam" id="TIGR01241">
    <property type="entry name" value="FtsH_fam"/>
    <property type="match status" value="1"/>
</dbReference>
<evidence type="ECO:0000256" key="15">
    <source>
        <dbReference type="ARBA" id="ARBA00023136"/>
    </source>
</evidence>
<dbReference type="GO" id="GO:0005524">
    <property type="term" value="F:ATP binding"/>
    <property type="evidence" value="ECO:0007669"/>
    <property type="project" value="UniProtKB-KW"/>
</dbReference>
<dbReference type="PANTHER" id="PTHR43655:SF2">
    <property type="entry name" value="AFG3 LIKE MATRIX AAA PEPTIDASE SUBUNIT 2, ISOFORM A"/>
    <property type="match status" value="1"/>
</dbReference>
<evidence type="ECO:0000256" key="9">
    <source>
        <dbReference type="ARBA" id="ARBA00022801"/>
    </source>
</evidence>
<evidence type="ECO:0000313" key="20">
    <source>
        <dbReference type="Proteomes" id="UP000649617"/>
    </source>
</evidence>
<dbReference type="InterPro" id="IPR005936">
    <property type="entry name" value="FtsH"/>
</dbReference>
<dbReference type="Gene3D" id="3.40.50.300">
    <property type="entry name" value="P-loop containing nucleotide triphosphate hydrolases"/>
    <property type="match status" value="1"/>
</dbReference>
<evidence type="ECO:0000256" key="16">
    <source>
        <dbReference type="SAM" id="Coils"/>
    </source>
</evidence>
<keyword evidence="8" id="KW-0547">Nucleotide-binding</keyword>
<comment type="caution">
    <text evidence="19">The sequence shown here is derived from an EMBL/GenBank/DDBJ whole genome shotgun (WGS) entry which is preliminary data.</text>
</comment>
<comment type="similarity">
    <text evidence="3">In the C-terminal section; belongs to the peptidase M41 family.</text>
</comment>
<evidence type="ECO:0000256" key="3">
    <source>
        <dbReference type="ARBA" id="ARBA00010044"/>
    </source>
</evidence>
<evidence type="ECO:0000256" key="2">
    <source>
        <dbReference type="ARBA" id="ARBA00004225"/>
    </source>
</evidence>
<dbReference type="InterPro" id="IPR050928">
    <property type="entry name" value="ATP-dep_Zn_Metalloprotease"/>
</dbReference>
<dbReference type="FunFam" id="3.40.50.300:FF:000001">
    <property type="entry name" value="ATP-dependent zinc metalloprotease FtsH"/>
    <property type="match status" value="1"/>
</dbReference>
<dbReference type="AlphaFoldDB" id="A0A812YGV6"/>
<dbReference type="Gene3D" id="1.20.58.760">
    <property type="entry name" value="Peptidase M41"/>
    <property type="match status" value="1"/>
</dbReference>
<proteinExistence type="inferred from homology"/>
<dbReference type="InterPro" id="IPR003960">
    <property type="entry name" value="ATPase_AAA_CS"/>
</dbReference>
<feature type="coiled-coil region" evidence="16">
    <location>
        <begin position="689"/>
        <end position="716"/>
    </location>
</feature>
<dbReference type="Pfam" id="PF00004">
    <property type="entry name" value="AAA"/>
    <property type="match status" value="1"/>
</dbReference>
<keyword evidence="13" id="KW-0482">Metalloprotease</keyword>
<accession>A0A812YGV6</accession>
<dbReference type="EMBL" id="CAJNIZ010047748">
    <property type="protein sequence ID" value="CAE7775076.1"/>
    <property type="molecule type" value="Genomic_DNA"/>
</dbReference>
<keyword evidence="10" id="KW-0862">Zinc</keyword>
<dbReference type="GO" id="GO:0005745">
    <property type="term" value="C:m-AAA complex"/>
    <property type="evidence" value="ECO:0007669"/>
    <property type="project" value="TreeGrafter"/>
</dbReference>
<dbReference type="Pfam" id="PF17862">
    <property type="entry name" value="AAA_lid_3"/>
    <property type="match status" value="1"/>
</dbReference>
<comment type="similarity">
    <text evidence="4">In the N-terminal section; belongs to the AAA ATPase family.</text>
</comment>
<evidence type="ECO:0000256" key="17">
    <source>
        <dbReference type="SAM" id="MobiDB-lite"/>
    </source>
</evidence>
<dbReference type="FunFam" id="1.10.8.60:FF:000019">
    <property type="entry name" value="AFG3-like AAA ATPase 2"/>
    <property type="match status" value="1"/>
</dbReference>
<dbReference type="Gene3D" id="3.40.1690.20">
    <property type="match status" value="1"/>
</dbReference>
<evidence type="ECO:0000256" key="14">
    <source>
        <dbReference type="ARBA" id="ARBA00023128"/>
    </source>
</evidence>
<keyword evidence="15" id="KW-0472">Membrane</keyword>
<dbReference type="InterPro" id="IPR011546">
    <property type="entry name" value="Pept_M41_FtsH_extracell"/>
</dbReference>
<keyword evidence="16" id="KW-0175">Coiled coil</keyword>
<dbReference type="GO" id="GO:0008270">
    <property type="term" value="F:zinc ion binding"/>
    <property type="evidence" value="ECO:0007669"/>
    <property type="project" value="InterPro"/>
</dbReference>
<evidence type="ECO:0000259" key="18">
    <source>
        <dbReference type="SMART" id="SM00382"/>
    </source>
</evidence>
<evidence type="ECO:0000256" key="7">
    <source>
        <dbReference type="ARBA" id="ARBA00022723"/>
    </source>
</evidence>
<dbReference type="Proteomes" id="UP000649617">
    <property type="component" value="Unassembled WGS sequence"/>
</dbReference>
<dbReference type="PANTHER" id="PTHR43655">
    <property type="entry name" value="ATP-DEPENDENT PROTEASE"/>
    <property type="match status" value="1"/>
</dbReference>
<feature type="region of interest" description="Disordered" evidence="17">
    <location>
        <begin position="22"/>
        <end position="114"/>
    </location>
</feature>
<dbReference type="OrthoDB" id="1413014at2759"/>
<feature type="region of interest" description="Disordered" evidence="17">
    <location>
        <begin position="744"/>
        <end position="776"/>
    </location>
</feature>